<keyword evidence="2" id="KW-0808">Transferase</keyword>
<dbReference type="PANTHER" id="PTHR34106:SF1">
    <property type="entry name" value="1,4-BETA-MANNOSYL-N-ACETYLGLUCOSAMINE PHOSPHORYLASE"/>
    <property type="match status" value="1"/>
</dbReference>
<dbReference type="SUPFAM" id="SSF75005">
    <property type="entry name" value="Arabinanase/levansucrase/invertase"/>
    <property type="match status" value="1"/>
</dbReference>
<sequence>DCRTGRFLIAPRGWERVSDVSNVVFTNGAIADDDGKVYIYYAASDTRLHVASTTIGQLLDFAFKNPADPLRSRDCVAQRVALIEKNQAYLNQQDR</sequence>
<feature type="non-terminal residue" evidence="3">
    <location>
        <position position="1"/>
    </location>
</feature>
<evidence type="ECO:0000313" key="3">
    <source>
        <dbReference type="EMBL" id="EKC44911.1"/>
    </source>
</evidence>
<keyword evidence="1" id="KW-0328">Glycosyltransferase</keyword>
<dbReference type="PANTHER" id="PTHR34106">
    <property type="entry name" value="GLYCOSIDASE"/>
    <property type="match status" value="1"/>
</dbReference>
<dbReference type="GO" id="GO:0016757">
    <property type="term" value="F:glycosyltransferase activity"/>
    <property type="evidence" value="ECO:0007669"/>
    <property type="project" value="UniProtKB-KW"/>
</dbReference>
<comment type="caution">
    <text evidence="3">The sequence shown here is derived from an EMBL/GenBank/DDBJ whole genome shotgun (WGS) entry which is preliminary data.</text>
</comment>
<dbReference type="Pfam" id="PF04041">
    <property type="entry name" value="Glyco_hydro_130"/>
    <property type="match status" value="1"/>
</dbReference>
<dbReference type="Gene3D" id="2.115.10.20">
    <property type="entry name" value="Glycosyl hydrolase domain, family 43"/>
    <property type="match status" value="1"/>
</dbReference>
<evidence type="ECO:0000256" key="1">
    <source>
        <dbReference type="ARBA" id="ARBA00022676"/>
    </source>
</evidence>
<evidence type="ECO:0000256" key="2">
    <source>
        <dbReference type="ARBA" id="ARBA00022679"/>
    </source>
</evidence>
<name>K1SBZ9_9ZZZZ</name>
<accession>K1SBZ9</accession>
<dbReference type="EMBL" id="AJWZ01011512">
    <property type="protein sequence ID" value="EKC44911.1"/>
    <property type="molecule type" value="Genomic_DNA"/>
</dbReference>
<dbReference type="InterPro" id="IPR007184">
    <property type="entry name" value="Mannoside_phosphorylase"/>
</dbReference>
<protein>
    <submittedName>
        <fullName evidence="3">Glycosylase</fullName>
    </submittedName>
</protein>
<proteinExistence type="predicted"/>
<dbReference type="InterPro" id="IPR023296">
    <property type="entry name" value="Glyco_hydro_beta-prop_sf"/>
</dbReference>
<gene>
    <name evidence="3" type="ORF">OBE_17227</name>
</gene>
<organism evidence="3">
    <name type="scientific">human gut metagenome</name>
    <dbReference type="NCBI Taxonomy" id="408170"/>
    <lineage>
        <taxon>unclassified sequences</taxon>
        <taxon>metagenomes</taxon>
        <taxon>organismal metagenomes</taxon>
    </lineage>
</organism>
<dbReference type="AlphaFoldDB" id="K1SBZ9"/>
<reference evidence="3" key="1">
    <citation type="journal article" date="2013" name="Environ. Microbiol.">
        <title>Microbiota from the distal guts of lean and obese adolescents exhibit partial functional redundancy besides clear differences in community structure.</title>
        <authorList>
            <person name="Ferrer M."/>
            <person name="Ruiz A."/>
            <person name="Lanza F."/>
            <person name="Haange S.B."/>
            <person name="Oberbach A."/>
            <person name="Till H."/>
            <person name="Bargiela R."/>
            <person name="Campoy C."/>
            <person name="Segura M.T."/>
            <person name="Richter M."/>
            <person name="von Bergen M."/>
            <person name="Seifert J."/>
            <person name="Suarez A."/>
        </authorList>
    </citation>
    <scope>NUCLEOTIDE SEQUENCE</scope>
</reference>